<keyword evidence="2" id="KW-1185">Reference proteome</keyword>
<accession>A0A161WJI3</accession>
<evidence type="ECO:0000313" key="1">
    <source>
        <dbReference type="EMBL" id="KZL84778.1"/>
    </source>
</evidence>
<dbReference type="Proteomes" id="UP000076584">
    <property type="component" value="Unassembled WGS sequence"/>
</dbReference>
<gene>
    <name evidence="1" type="ORF">CI238_10192</name>
</gene>
<proteinExistence type="predicted"/>
<dbReference type="AlphaFoldDB" id="A0A161WJI3"/>
<dbReference type="EMBL" id="LFIW01000787">
    <property type="protein sequence ID" value="KZL84778.1"/>
    <property type="molecule type" value="Genomic_DNA"/>
</dbReference>
<comment type="caution">
    <text evidence="1">The sequence shown here is derived from an EMBL/GenBank/DDBJ whole genome shotgun (WGS) entry which is preliminary data.</text>
</comment>
<name>A0A161WJI3_COLIC</name>
<protein>
    <submittedName>
        <fullName evidence="1">Cytochrome b5-like heme steroid binding domain-containing protein</fullName>
    </submittedName>
</protein>
<organism evidence="1 2">
    <name type="scientific">Colletotrichum incanum</name>
    <name type="common">Soybean anthracnose fungus</name>
    <dbReference type="NCBI Taxonomy" id="1573173"/>
    <lineage>
        <taxon>Eukaryota</taxon>
        <taxon>Fungi</taxon>
        <taxon>Dikarya</taxon>
        <taxon>Ascomycota</taxon>
        <taxon>Pezizomycotina</taxon>
        <taxon>Sordariomycetes</taxon>
        <taxon>Hypocreomycetidae</taxon>
        <taxon>Glomerellales</taxon>
        <taxon>Glomerellaceae</taxon>
        <taxon>Colletotrichum</taxon>
        <taxon>Colletotrichum spaethianum species complex</taxon>
    </lineage>
</organism>
<sequence>MINPALQDSDECSKYIDLIEQLSPYLGTDATLDLKTEEGEEAPLLQFARLKGYIVATIEKIGQGLPEIEFEELQTFDGHVDEIQNLQHDSFVASLEMVYDLTAAMQFGSLNPNYAKFKPFLGGVVTDEQLKTYLLNNCDGLICAVLVKKKQPGGGGGRVVNWDSKRQVPPHYKMPIWISRPMRQKSPPAEDEIAPHSSTIQRAQTGLQEGDFKKKDIFEPLPSQNYLNTLMANMKYRARPDTREKSGRNYISTRTLSSVPKPAPEQFARLKSEFRRRKDDKKVKMRKVTSVDAIYIDPVRGVNVLQPTSQPASNTKQSQKFRTLAEKISVAGDAEHSTIEKWMALEPILKRKPRFEVDDRQTKMQR</sequence>
<dbReference type="STRING" id="1573173.A0A161WJI3"/>
<reference evidence="1 2" key="1">
    <citation type="submission" date="2015-06" db="EMBL/GenBank/DDBJ databases">
        <title>Survival trade-offs in plant roots during colonization by closely related pathogenic and mutualistic fungi.</title>
        <authorList>
            <person name="Hacquard S."/>
            <person name="Kracher B."/>
            <person name="Hiruma K."/>
            <person name="Weinman A."/>
            <person name="Muench P."/>
            <person name="Garrido Oter R."/>
            <person name="Ver Loren van Themaat E."/>
            <person name="Dallerey J.-F."/>
            <person name="Damm U."/>
            <person name="Henrissat B."/>
            <person name="Lespinet O."/>
            <person name="Thon M."/>
            <person name="Kemen E."/>
            <person name="McHardy A.C."/>
            <person name="Schulze-Lefert P."/>
            <person name="O'Connell R.J."/>
        </authorList>
    </citation>
    <scope>NUCLEOTIDE SEQUENCE [LARGE SCALE GENOMIC DNA]</scope>
    <source>
        <strain evidence="1 2">MAFF 238704</strain>
    </source>
</reference>
<evidence type="ECO:0000313" key="2">
    <source>
        <dbReference type="Proteomes" id="UP000076584"/>
    </source>
</evidence>